<gene>
    <name evidence="1" type="ORF">SAMN04489735_103813</name>
</gene>
<evidence type="ECO:0000313" key="1">
    <source>
        <dbReference type="EMBL" id="SDH63256.1"/>
    </source>
</evidence>
<reference evidence="1 2" key="1">
    <citation type="submission" date="2016-10" db="EMBL/GenBank/DDBJ databases">
        <authorList>
            <person name="de Groot N.N."/>
        </authorList>
    </citation>
    <scope>NUCLEOTIDE SEQUENCE [LARGE SCALE GENOMIC DNA]</scope>
    <source>
        <strain evidence="1 2">L 420-91</strain>
    </source>
</reference>
<organism evidence="1 2">
    <name type="scientific">Aneurinibacillus thermoaerophilus</name>
    <dbReference type="NCBI Taxonomy" id="143495"/>
    <lineage>
        <taxon>Bacteria</taxon>
        <taxon>Bacillati</taxon>
        <taxon>Bacillota</taxon>
        <taxon>Bacilli</taxon>
        <taxon>Bacillales</taxon>
        <taxon>Paenibacillaceae</taxon>
        <taxon>Aneurinibacillus group</taxon>
        <taxon>Aneurinibacillus</taxon>
    </lineage>
</organism>
<protein>
    <submittedName>
        <fullName evidence="1">Uncharacterized protein</fullName>
    </submittedName>
</protein>
<dbReference type="AlphaFoldDB" id="A0A1G8DZU9"/>
<name>A0A1G8DZU9_ANETH</name>
<dbReference type="Proteomes" id="UP000198956">
    <property type="component" value="Unassembled WGS sequence"/>
</dbReference>
<sequence length="38" mass="4473">MEKRGQLTYLKFANVDNFLFLGLKIRLLLLEFDKSLGK</sequence>
<dbReference type="EMBL" id="FNDE01000038">
    <property type="protein sequence ID" value="SDH63256.1"/>
    <property type="molecule type" value="Genomic_DNA"/>
</dbReference>
<proteinExistence type="predicted"/>
<accession>A0A1G8DZU9</accession>
<evidence type="ECO:0000313" key="2">
    <source>
        <dbReference type="Proteomes" id="UP000198956"/>
    </source>
</evidence>